<dbReference type="EMBL" id="JALKII010000007">
    <property type="protein sequence ID" value="MCK0538235.1"/>
    <property type="molecule type" value="Genomic_DNA"/>
</dbReference>
<sequence>MNQERDLPMGDIDRLSLDDDRRTPPARKPAGGGNNGDGGQPPRRPRAAPPAPPRRGGGFWIASTLILLVITLGMGAFMYQELSAVRAQLDTRISESSEQLGSLASQLSAADESFSQSTGQVQDTLKLHMDEIRKLWDVSNRRNRGWIEENQKAVKALQASQTEIANSLTALRREMASVRSDAEAAKKTVDELRASQQQHTVARNQMQTQLDLAHESLKQLESRTAAQQRTLEEVRRVLPQIQALASAQGQGGGVAARLDEIEAAIAAFDDYRRQVNGRLDAIQGR</sequence>
<evidence type="ECO:0000256" key="3">
    <source>
        <dbReference type="SAM" id="Phobius"/>
    </source>
</evidence>
<feature type="compositionally biased region" description="Gly residues" evidence="2">
    <location>
        <begin position="30"/>
        <end position="39"/>
    </location>
</feature>
<protein>
    <recommendedName>
        <fullName evidence="6">Chromosome partition protein Smc</fullName>
    </recommendedName>
</protein>
<comment type="caution">
    <text evidence="4">The sequence shown here is derived from an EMBL/GenBank/DDBJ whole genome shotgun (WGS) entry which is preliminary data.</text>
</comment>
<organism evidence="4 5">
    <name type="scientific">Alcanivorax quisquiliarum</name>
    <dbReference type="NCBI Taxonomy" id="2933565"/>
    <lineage>
        <taxon>Bacteria</taxon>
        <taxon>Pseudomonadati</taxon>
        <taxon>Pseudomonadota</taxon>
        <taxon>Gammaproteobacteria</taxon>
        <taxon>Oceanospirillales</taxon>
        <taxon>Alcanivoracaceae</taxon>
        <taxon>Alcanivorax</taxon>
    </lineage>
</organism>
<keyword evidence="3" id="KW-0472">Membrane</keyword>
<keyword evidence="3" id="KW-0812">Transmembrane</keyword>
<name>A0ABT0E8S2_9GAMM</name>
<feature type="region of interest" description="Disordered" evidence="2">
    <location>
        <begin position="1"/>
        <end position="55"/>
    </location>
</feature>
<accession>A0ABT0E8S2</accession>
<evidence type="ECO:0000313" key="5">
    <source>
        <dbReference type="Proteomes" id="UP001165524"/>
    </source>
</evidence>
<evidence type="ECO:0000256" key="1">
    <source>
        <dbReference type="SAM" id="Coils"/>
    </source>
</evidence>
<dbReference type="RefSeq" id="WP_246952668.1">
    <property type="nucleotide sequence ID" value="NZ_JALKII010000007.1"/>
</dbReference>
<feature type="coiled-coil region" evidence="1">
    <location>
        <begin position="168"/>
        <end position="237"/>
    </location>
</feature>
<proteinExistence type="predicted"/>
<evidence type="ECO:0000313" key="4">
    <source>
        <dbReference type="EMBL" id="MCK0538235.1"/>
    </source>
</evidence>
<gene>
    <name evidence="4" type="ORF">MU846_10990</name>
</gene>
<feature type="compositionally biased region" description="Basic and acidic residues" evidence="2">
    <location>
        <begin position="1"/>
        <end position="23"/>
    </location>
</feature>
<evidence type="ECO:0008006" key="6">
    <source>
        <dbReference type="Google" id="ProtNLM"/>
    </source>
</evidence>
<evidence type="ECO:0000256" key="2">
    <source>
        <dbReference type="SAM" id="MobiDB-lite"/>
    </source>
</evidence>
<dbReference type="Proteomes" id="UP001165524">
    <property type="component" value="Unassembled WGS sequence"/>
</dbReference>
<reference evidence="4" key="1">
    <citation type="submission" date="2022-04" db="EMBL/GenBank/DDBJ databases">
        <title>Alcanivorax sp. CY1518 draft genome sequence.</title>
        <authorList>
            <person name="Zhao G."/>
            <person name="An M."/>
        </authorList>
    </citation>
    <scope>NUCLEOTIDE SEQUENCE</scope>
    <source>
        <strain evidence="4">CY1518</strain>
    </source>
</reference>
<keyword evidence="1" id="KW-0175">Coiled coil</keyword>
<keyword evidence="3" id="KW-1133">Transmembrane helix</keyword>
<keyword evidence="5" id="KW-1185">Reference proteome</keyword>
<feature type="transmembrane region" description="Helical" evidence="3">
    <location>
        <begin position="59"/>
        <end position="79"/>
    </location>
</feature>